<sequence>METARPATQYGRITVPDADWLARQPAEPILEPDLPIVDAHHHLWHKPDYPYFLPELLADLNTGHNVVATVFIECRAMYRAAGPVEMRPVGETEFVAGIAAQSASGMYGPTRVAAGIVGFADLTLGDAVEPVLEAHIRAGGGRFCGVRHQASHDADPIIGSGCPEPHLLRRPDFRRGLERLTALGLAYDLWVFHPQLADALDLAESMPDANLVLGHCGGPLGYGPYAGRRDAIFTEWKTGMTALARCPNVSVKLGGMMMRLAAYDYGARPAPPDSAELARLWGPYIETCIELFGADRCLFESNFPVEKMGIGYAALWNAFKRIAAGASDSEKRALFAGTAERVYAL</sequence>
<evidence type="ECO:0000313" key="4">
    <source>
        <dbReference type="Proteomes" id="UP000278222"/>
    </source>
</evidence>
<dbReference type="PANTHER" id="PTHR43569:SF1">
    <property type="entry name" value="BLL3371 PROTEIN"/>
    <property type="match status" value="1"/>
</dbReference>
<gene>
    <name evidence="3" type="ORF">EDC65_4251</name>
</gene>
<dbReference type="Proteomes" id="UP000278222">
    <property type="component" value="Unassembled WGS sequence"/>
</dbReference>
<keyword evidence="4" id="KW-1185">Reference proteome</keyword>
<dbReference type="SUPFAM" id="SSF51556">
    <property type="entry name" value="Metallo-dependent hydrolases"/>
    <property type="match status" value="1"/>
</dbReference>
<dbReference type="InterPro" id="IPR032466">
    <property type="entry name" value="Metal_Hydrolase"/>
</dbReference>
<evidence type="ECO:0000313" key="3">
    <source>
        <dbReference type="EMBL" id="ROP83602.1"/>
    </source>
</evidence>
<comment type="caution">
    <text evidence="3">The sequence shown here is derived from an EMBL/GenBank/DDBJ whole genome shotgun (WGS) entry which is preliminary data.</text>
</comment>
<accession>A0A3N1KW09</accession>
<dbReference type="Gene3D" id="3.20.20.140">
    <property type="entry name" value="Metal-dependent hydrolases"/>
    <property type="match status" value="1"/>
</dbReference>
<proteinExistence type="inferred from homology"/>
<dbReference type="InterPro" id="IPR052350">
    <property type="entry name" value="Metallo-dep_Lactonases"/>
</dbReference>
<organism evidence="3 4">
    <name type="scientific">Stella humosa</name>
    <dbReference type="NCBI Taxonomy" id="94"/>
    <lineage>
        <taxon>Bacteria</taxon>
        <taxon>Pseudomonadati</taxon>
        <taxon>Pseudomonadota</taxon>
        <taxon>Alphaproteobacteria</taxon>
        <taxon>Rhodospirillales</taxon>
        <taxon>Stellaceae</taxon>
        <taxon>Stella</taxon>
    </lineage>
</organism>
<protein>
    <submittedName>
        <fullName evidence="3">Putative TIM-barrel fold metal-dependent hydrolase</fullName>
    </submittedName>
</protein>
<keyword evidence="3" id="KW-0378">Hydrolase</keyword>
<evidence type="ECO:0000259" key="2">
    <source>
        <dbReference type="Pfam" id="PF04909"/>
    </source>
</evidence>
<name>A0A3N1KW09_9PROT</name>
<reference evidence="3 4" key="1">
    <citation type="submission" date="2018-11" db="EMBL/GenBank/DDBJ databases">
        <title>Genomic Encyclopedia of Type Strains, Phase IV (KMG-IV): sequencing the most valuable type-strain genomes for metagenomic binning, comparative biology and taxonomic classification.</title>
        <authorList>
            <person name="Goeker M."/>
        </authorList>
    </citation>
    <scope>NUCLEOTIDE SEQUENCE [LARGE SCALE GENOMIC DNA]</scope>
    <source>
        <strain evidence="3 4">DSM 5900</strain>
    </source>
</reference>
<dbReference type="GO" id="GO:0016787">
    <property type="term" value="F:hydrolase activity"/>
    <property type="evidence" value="ECO:0007669"/>
    <property type="project" value="UniProtKB-KW"/>
</dbReference>
<dbReference type="EMBL" id="RJKX01000016">
    <property type="protein sequence ID" value="ROP83602.1"/>
    <property type="molecule type" value="Genomic_DNA"/>
</dbReference>
<dbReference type="OrthoDB" id="7183088at2"/>
<dbReference type="InterPro" id="IPR006680">
    <property type="entry name" value="Amidohydro-rel"/>
</dbReference>
<feature type="domain" description="Amidohydrolase-related" evidence="2">
    <location>
        <begin position="37"/>
        <end position="344"/>
    </location>
</feature>
<dbReference type="RefSeq" id="WP_123693306.1">
    <property type="nucleotide sequence ID" value="NZ_AP019700.1"/>
</dbReference>
<dbReference type="PANTHER" id="PTHR43569">
    <property type="entry name" value="AMIDOHYDROLASE"/>
    <property type="match status" value="1"/>
</dbReference>
<comment type="similarity">
    <text evidence="1">Belongs to the metallo-dependent hydrolases superfamily.</text>
</comment>
<dbReference type="AlphaFoldDB" id="A0A3N1KW09"/>
<evidence type="ECO:0000256" key="1">
    <source>
        <dbReference type="ARBA" id="ARBA00038310"/>
    </source>
</evidence>
<dbReference type="Pfam" id="PF04909">
    <property type="entry name" value="Amidohydro_2"/>
    <property type="match status" value="1"/>
</dbReference>